<name>A0AB36FT30_ALTMA</name>
<keyword evidence="1" id="KW-0472">Membrane</keyword>
<dbReference type="RefSeq" id="WP_069944718.1">
    <property type="nucleotide sequence ID" value="NZ_MIPW01000017.1"/>
</dbReference>
<evidence type="ECO:0000313" key="3">
    <source>
        <dbReference type="Proteomes" id="UP000095392"/>
    </source>
</evidence>
<keyword evidence="1" id="KW-0812">Transmembrane</keyword>
<feature type="transmembrane region" description="Helical" evidence="1">
    <location>
        <begin position="83"/>
        <end position="105"/>
    </location>
</feature>
<dbReference type="Proteomes" id="UP000095392">
    <property type="component" value="Unassembled WGS sequence"/>
</dbReference>
<proteinExistence type="predicted"/>
<organism evidence="2 3">
    <name type="scientific">Alteromonas macleodii</name>
    <name type="common">Pseudoalteromonas macleodii</name>
    <dbReference type="NCBI Taxonomy" id="28108"/>
    <lineage>
        <taxon>Bacteria</taxon>
        <taxon>Pseudomonadati</taxon>
        <taxon>Pseudomonadota</taxon>
        <taxon>Gammaproteobacteria</taxon>
        <taxon>Alteromonadales</taxon>
        <taxon>Alteromonadaceae</taxon>
        <taxon>Alteromonas/Salinimonas group</taxon>
        <taxon>Alteromonas</taxon>
    </lineage>
</organism>
<protein>
    <submittedName>
        <fullName evidence="2">Membrane protein</fullName>
    </submittedName>
</protein>
<feature type="transmembrane region" description="Helical" evidence="1">
    <location>
        <begin position="117"/>
        <end position="136"/>
    </location>
</feature>
<feature type="transmembrane region" description="Helical" evidence="1">
    <location>
        <begin position="16"/>
        <end position="36"/>
    </location>
</feature>
<accession>A0AB36FT30</accession>
<evidence type="ECO:0000313" key="2">
    <source>
        <dbReference type="EMBL" id="OES30255.1"/>
    </source>
</evidence>
<comment type="caution">
    <text evidence="2">The sequence shown here is derived from an EMBL/GenBank/DDBJ whole genome shotgun (WGS) entry which is preliminary data.</text>
</comment>
<feature type="transmembrane region" description="Helical" evidence="1">
    <location>
        <begin position="148"/>
        <end position="172"/>
    </location>
</feature>
<dbReference type="AlphaFoldDB" id="A0AB36FT30"/>
<gene>
    <name evidence="2" type="ORF">BFV95_2994</name>
</gene>
<keyword evidence="3" id="KW-1185">Reference proteome</keyword>
<reference evidence="2 3" key="1">
    <citation type="submission" date="2016-09" db="EMBL/GenBank/DDBJ databases">
        <title>Draft Genome Sequence of four Alteromonas macleodii strains isolated from copper coupons and grown long-term at elevated copper levels.</title>
        <authorList>
            <person name="Cusick K."/>
            <person name="Dale J."/>
            <person name="Little B."/>
            <person name="Biffinger J."/>
        </authorList>
    </citation>
    <scope>NUCLEOTIDE SEQUENCE [LARGE SCALE GENOMIC DNA]</scope>
    <source>
        <strain evidence="2 3">KCP01</strain>
    </source>
</reference>
<evidence type="ECO:0000256" key="1">
    <source>
        <dbReference type="SAM" id="Phobius"/>
    </source>
</evidence>
<keyword evidence="1" id="KW-1133">Transmembrane helix</keyword>
<dbReference type="EMBL" id="MIPY01000020">
    <property type="protein sequence ID" value="OES30255.1"/>
    <property type="molecule type" value="Genomic_DNA"/>
</dbReference>
<sequence length="178" mass="20345">MLQVVFSPKLSPQLNYTTLLLSVFSIFFVARLIFLLDIDEDKLSIPVLDFINLFANLEFFALARLPEFWNFSDLTFSNLLANLHTTANVYAAISLSIFLIGLLIFHRNMTQLPFRYCGLMLLVMGWMHLLAAKLVLLSSLPILLTGPVLAVELISVVYFSIPCFFIEIIYLLKRKGYQ</sequence>